<name>A0A7L5ALI9_9MICO</name>
<sequence>MSRLTIEELTIPASVDDADAGDFVEMTRVRNEIEADTAGSFDLACTPRELLPAWQDTDEPKRLFVARVDDRIVGRAVHEAQTGDEVRSAWLEVEVAPSHRRRGIGAALYDTVAAIAIGEGRTILQAFTLHRADVTGPRLDSPTGYGSVPREDAGARFLLSRGYRLAQVERMSRLTLPAAAAGLPLPSGYSLESWAGATPEHRLADLAVLNAAMSTDPPLGETDWQPELWDEERVRRKDALNETEGRLWLTTAVRHDRSDRLAGFTNLAVPAEPHRPVFQNDTIVLKSHRGHRLGLVVKLANHARLQELAPGHPCIYTWNAEENRHMLEVNERIGFLAVGYPGTWRLDL</sequence>
<proteinExistence type="predicted"/>
<dbReference type="KEGG" id="mant:BHD05_14555"/>
<dbReference type="SUPFAM" id="SSF55729">
    <property type="entry name" value="Acyl-CoA N-acyltransferases (Nat)"/>
    <property type="match status" value="2"/>
</dbReference>
<protein>
    <recommendedName>
        <fullName evidence="1">N-acetyltransferase domain-containing protein</fullName>
    </recommendedName>
</protein>
<dbReference type="CDD" id="cd04301">
    <property type="entry name" value="NAT_SF"/>
    <property type="match status" value="1"/>
</dbReference>
<evidence type="ECO:0000313" key="3">
    <source>
        <dbReference type="Proteomes" id="UP000464507"/>
    </source>
</evidence>
<reference evidence="2 3" key="1">
    <citation type="submission" date="2016-09" db="EMBL/GenBank/DDBJ databases">
        <title>Complete genome sequence of microbes from the polar regions.</title>
        <authorList>
            <person name="Liao L."/>
            <person name="Chen B."/>
        </authorList>
    </citation>
    <scope>NUCLEOTIDE SEQUENCE [LARGE SCALE GENOMIC DNA]</scope>
    <source>
        <strain evidence="2 3">ZS314</strain>
    </source>
</reference>
<dbReference type="Pfam" id="PF00583">
    <property type="entry name" value="Acetyltransf_1"/>
    <property type="match status" value="1"/>
</dbReference>
<dbReference type="Proteomes" id="UP000464507">
    <property type="component" value="Chromosome"/>
</dbReference>
<dbReference type="RefSeq" id="WP_161887082.1">
    <property type="nucleotide sequence ID" value="NZ_CP017146.1"/>
</dbReference>
<dbReference type="Gene3D" id="3.40.630.30">
    <property type="match status" value="1"/>
</dbReference>
<organism evidence="2 3">
    <name type="scientific">Marisediminicola antarctica</name>
    <dbReference type="NCBI Taxonomy" id="674079"/>
    <lineage>
        <taxon>Bacteria</taxon>
        <taxon>Bacillati</taxon>
        <taxon>Actinomycetota</taxon>
        <taxon>Actinomycetes</taxon>
        <taxon>Micrococcales</taxon>
        <taxon>Microbacteriaceae</taxon>
        <taxon>Marisediminicola</taxon>
    </lineage>
</organism>
<dbReference type="AlphaFoldDB" id="A0A7L5ALI9"/>
<dbReference type="OrthoDB" id="4119890at2"/>
<accession>A0A7L5ALI9</accession>
<dbReference type="InterPro" id="IPR000182">
    <property type="entry name" value="GNAT_dom"/>
</dbReference>
<gene>
    <name evidence="2" type="ORF">BHD05_14555</name>
</gene>
<dbReference type="EMBL" id="CP017146">
    <property type="protein sequence ID" value="QHO70685.1"/>
    <property type="molecule type" value="Genomic_DNA"/>
</dbReference>
<feature type="domain" description="N-acetyltransferase" evidence="1">
    <location>
        <begin position="27"/>
        <end position="186"/>
    </location>
</feature>
<evidence type="ECO:0000313" key="2">
    <source>
        <dbReference type="EMBL" id="QHO70685.1"/>
    </source>
</evidence>
<dbReference type="InterPro" id="IPR016181">
    <property type="entry name" value="Acyl_CoA_acyltransferase"/>
</dbReference>
<evidence type="ECO:0000259" key="1">
    <source>
        <dbReference type="PROSITE" id="PS51186"/>
    </source>
</evidence>
<dbReference type="PROSITE" id="PS51186">
    <property type="entry name" value="GNAT"/>
    <property type="match status" value="1"/>
</dbReference>
<dbReference type="GO" id="GO:0016747">
    <property type="term" value="F:acyltransferase activity, transferring groups other than amino-acyl groups"/>
    <property type="evidence" value="ECO:0007669"/>
    <property type="project" value="InterPro"/>
</dbReference>
<keyword evidence="3" id="KW-1185">Reference proteome</keyword>